<dbReference type="SUPFAM" id="SSF50494">
    <property type="entry name" value="Trypsin-like serine proteases"/>
    <property type="match status" value="1"/>
</dbReference>
<feature type="non-terminal residue" evidence="1">
    <location>
        <position position="1"/>
    </location>
</feature>
<dbReference type="InterPro" id="IPR008979">
    <property type="entry name" value="Galactose-bd-like_sf"/>
</dbReference>
<dbReference type="InterPro" id="IPR043504">
    <property type="entry name" value="Peptidase_S1_PA_chymotrypsin"/>
</dbReference>
<protein>
    <recommendedName>
        <fullName evidence="2">P/Homo B domain-containing protein</fullName>
    </recommendedName>
</protein>
<dbReference type="SUPFAM" id="SSF49785">
    <property type="entry name" value="Galactose-binding domain-like"/>
    <property type="match status" value="1"/>
</dbReference>
<reference evidence="1" key="1">
    <citation type="submission" date="2018-06" db="EMBL/GenBank/DDBJ databases">
        <authorList>
            <person name="Zhirakovskaya E."/>
        </authorList>
    </citation>
    <scope>NUCLEOTIDE SEQUENCE</scope>
</reference>
<dbReference type="PANTHER" id="PTHR36234">
    <property type="entry name" value="LYSYL ENDOPEPTIDASE"/>
    <property type="match status" value="1"/>
</dbReference>
<organism evidence="1">
    <name type="scientific">hydrothermal vent metagenome</name>
    <dbReference type="NCBI Taxonomy" id="652676"/>
    <lineage>
        <taxon>unclassified sequences</taxon>
        <taxon>metagenomes</taxon>
        <taxon>ecological metagenomes</taxon>
    </lineage>
</organism>
<dbReference type="AlphaFoldDB" id="A0A3B0VT09"/>
<dbReference type="Gene3D" id="2.60.120.260">
    <property type="entry name" value="Galactose-binding domain-like"/>
    <property type="match status" value="1"/>
</dbReference>
<gene>
    <name evidence="1" type="ORF">MNBD_GAMMA01-331</name>
</gene>
<dbReference type="Gene3D" id="2.60.40.10">
    <property type="entry name" value="Immunoglobulins"/>
    <property type="match status" value="1"/>
</dbReference>
<dbReference type="PANTHER" id="PTHR36234:SF5">
    <property type="entry name" value="LYSYL ENDOPEPTIDASE"/>
    <property type="match status" value="1"/>
</dbReference>
<dbReference type="Gene3D" id="2.40.10.10">
    <property type="entry name" value="Trypsin-like serine proteases"/>
    <property type="match status" value="2"/>
</dbReference>
<sequence length="611" mass="62575">SCNNDVVCPEGNAWSNEIRSVAAYTLNGIDTCTGTMVMDAANSFTPYFLTADHCGITAGNAATMVTIWNYESANCGDLSGGVRIDTVSGAIFRATRSDVDVSLVELSSIPPDAFDVYWSGWDGSGTTPTGSVGIHHPRVREKSISFNTDALTTIDSCIGTGIDSHWRVDNWEDGTTEPGSSGSGLWDPATNMLVGFLSGGTASCSSITMDCYGKVSEAWDDGSGAASNLKTWLDPNNTGATSVAGSEPTFLLTATDTTIEVCSGDNGAGSTVNVVLYDTFNGAVALAATTAPAFITGFNFGTNPIDPTPGSSTFIFNVGAGGTTGDNALVIQGSGDDNGTPITADVSINILYSAGPTAATTLATPADGAVDVVLSTTFSWAADANATSYHLMVSDDPGFGTLLISEFVTDTSFDAVGLPGATQLYWKVATISSCGPSHVESSVFTFTTEEVFCVSTPNAIPDNSPGAGVDITLPVTLTGSLASLTASVKSDHTWPGDLIFTLSHAGTSVVLMDRPGVPTTLVGCSQDGVDAVFDDASATPVETECAATSPGIGGTLAPEEPLSAFAGAELSGDWVLNVTDNALFDTGSITEFCVVPAMLSDLIFANGFEAP</sequence>
<dbReference type="EMBL" id="UOEW01000073">
    <property type="protein sequence ID" value="VAW34554.1"/>
    <property type="molecule type" value="Genomic_DNA"/>
</dbReference>
<dbReference type="InterPro" id="IPR013783">
    <property type="entry name" value="Ig-like_fold"/>
</dbReference>
<dbReference type="InterPro" id="IPR009003">
    <property type="entry name" value="Peptidase_S1_PA"/>
</dbReference>
<name>A0A3B0VT09_9ZZZZ</name>
<accession>A0A3B0VT09</accession>
<proteinExistence type="predicted"/>
<evidence type="ECO:0008006" key="2">
    <source>
        <dbReference type="Google" id="ProtNLM"/>
    </source>
</evidence>
<evidence type="ECO:0000313" key="1">
    <source>
        <dbReference type="EMBL" id="VAW34554.1"/>
    </source>
</evidence>